<evidence type="ECO:0000256" key="4">
    <source>
        <dbReference type="ARBA" id="ARBA00050776"/>
    </source>
</evidence>
<evidence type="ECO:0000256" key="5">
    <source>
        <dbReference type="RuleBase" id="RU004504"/>
    </source>
</evidence>
<feature type="domain" description="Aminotransferase class V" evidence="7">
    <location>
        <begin position="105"/>
        <end position="457"/>
    </location>
</feature>
<comment type="cofactor">
    <cofactor evidence="1 5">
        <name>pyridoxal 5'-phosphate</name>
        <dbReference type="ChEBI" id="CHEBI:597326"/>
    </cofactor>
</comment>
<dbReference type="Gene3D" id="3.40.640.10">
    <property type="entry name" value="Type I PLP-dependent aspartate aminotransferase-like (Major domain)"/>
    <property type="match status" value="1"/>
</dbReference>
<dbReference type="InterPro" id="IPR015424">
    <property type="entry name" value="PyrdxlP-dep_Trfase"/>
</dbReference>
<keyword evidence="8" id="KW-0032">Aminotransferase</keyword>
<evidence type="ECO:0000256" key="1">
    <source>
        <dbReference type="ARBA" id="ARBA00001933"/>
    </source>
</evidence>
<comment type="caution">
    <text evidence="8">The sequence shown here is derived from an EMBL/GenBank/DDBJ whole genome shotgun (WGS) entry which is preliminary data.</text>
</comment>
<keyword evidence="8" id="KW-0808">Transferase</keyword>
<evidence type="ECO:0000259" key="7">
    <source>
        <dbReference type="Pfam" id="PF00266"/>
    </source>
</evidence>
<evidence type="ECO:0000313" key="8">
    <source>
        <dbReference type="EMBL" id="MYC93793.1"/>
    </source>
</evidence>
<dbReference type="InterPro" id="IPR000192">
    <property type="entry name" value="Aminotrans_V_dom"/>
</dbReference>
<evidence type="ECO:0000256" key="3">
    <source>
        <dbReference type="ARBA" id="ARBA00022898"/>
    </source>
</evidence>
<dbReference type="Pfam" id="PF00266">
    <property type="entry name" value="Aminotran_5"/>
    <property type="match status" value="1"/>
</dbReference>
<dbReference type="PANTHER" id="PTHR43586">
    <property type="entry name" value="CYSTEINE DESULFURASE"/>
    <property type="match status" value="1"/>
</dbReference>
<dbReference type="PROSITE" id="PS00595">
    <property type="entry name" value="AA_TRANSFER_CLASS_5"/>
    <property type="match status" value="1"/>
</dbReference>
<dbReference type="InterPro" id="IPR020578">
    <property type="entry name" value="Aminotrans_V_PyrdxlP_BS"/>
</dbReference>
<proteinExistence type="inferred from homology"/>
<feature type="region of interest" description="Disordered" evidence="6">
    <location>
        <begin position="112"/>
        <end position="139"/>
    </location>
</feature>
<dbReference type="GO" id="GO:0031071">
    <property type="term" value="F:cysteine desulfurase activity"/>
    <property type="evidence" value="ECO:0007669"/>
    <property type="project" value="UniProtKB-EC"/>
</dbReference>
<dbReference type="GO" id="GO:0008483">
    <property type="term" value="F:transaminase activity"/>
    <property type="evidence" value="ECO:0007669"/>
    <property type="project" value="UniProtKB-KW"/>
</dbReference>
<dbReference type="AlphaFoldDB" id="A0A6B1D2Z1"/>
<comment type="similarity">
    <text evidence="2">Belongs to the class-V pyridoxal-phosphate-dependent aminotransferase family. Csd subfamily.</text>
</comment>
<dbReference type="InterPro" id="IPR015422">
    <property type="entry name" value="PyrdxlP-dep_Trfase_small"/>
</dbReference>
<keyword evidence="3" id="KW-0663">Pyridoxal phosphate</keyword>
<organism evidence="8">
    <name type="scientific">Caldilineaceae bacterium SB0661_bin_32</name>
    <dbReference type="NCBI Taxonomy" id="2605255"/>
    <lineage>
        <taxon>Bacteria</taxon>
        <taxon>Bacillati</taxon>
        <taxon>Chloroflexota</taxon>
        <taxon>Caldilineae</taxon>
        <taxon>Caldilineales</taxon>
        <taxon>Caldilineaceae</taxon>
    </lineage>
</organism>
<dbReference type="Gene3D" id="3.90.1150.10">
    <property type="entry name" value="Aspartate Aminotransferase, domain 1"/>
    <property type="match status" value="1"/>
</dbReference>
<sequence>MAAPIGLRSRRKPTIGKPFLTPISTCLLRQKLSMSVIIRSTLAEISSGLSGARKHPAGGLLSNSIQHKAHVMSRMTVEQLRQDLPMTGEVGYFQTGTYGPASDSVLQAVRETMETEARHGPATPAGRQSHTEREAAARSGLARMLNVEEEELGIETNTSRAMQQIVRGLDWQEGDEFVMTSLEHVSTYGLSYSLEQQHGVKTIVLGEVYDEHLLGDLASVLTERTRLICLSHIASPNGRLLPCKQAAAIAHEAGVPVMLDLAQSVGQMPVDLKELDCDFAVGSGHKWLLGPMGTGYMYISQDQIPGFHPNFIPDRSPWSLPDAPTPAPTARSRTEIGTYNHALVVGLGRAVEIMESIGLDKMQERITQLSGRLRQGVGHIDRARIITPQEPGKSAGITSLMFDGFTKTDLDGLVDRMHERHQTVVKSQWLTAPPDPVKVAMRISVAAFNDESEVDRLLEGLDEEL</sequence>
<dbReference type="EMBL" id="VXMH01000014">
    <property type="protein sequence ID" value="MYC93793.1"/>
    <property type="molecule type" value="Genomic_DNA"/>
</dbReference>
<protein>
    <submittedName>
        <fullName evidence="8">Aminotransferase class V-fold PLP-dependent enzyme</fullName>
    </submittedName>
</protein>
<dbReference type="InterPro" id="IPR015421">
    <property type="entry name" value="PyrdxlP-dep_Trfase_major"/>
</dbReference>
<comment type="catalytic activity">
    <reaction evidence="4">
        <text>(sulfur carrier)-H + L-cysteine = (sulfur carrier)-SH + L-alanine</text>
        <dbReference type="Rhea" id="RHEA:43892"/>
        <dbReference type="Rhea" id="RHEA-COMP:14737"/>
        <dbReference type="Rhea" id="RHEA-COMP:14739"/>
        <dbReference type="ChEBI" id="CHEBI:29917"/>
        <dbReference type="ChEBI" id="CHEBI:35235"/>
        <dbReference type="ChEBI" id="CHEBI:57972"/>
        <dbReference type="ChEBI" id="CHEBI:64428"/>
        <dbReference type="EC" id="2.8.1.7"/>
    </reaction>
</comment>
<gene>
    <name evidence="8" type="ORF">F4X14_02385</name>
</gene>
<reference evidence="8" key="1">
    <citation type="submission" date="2019-09" db="EMBL/GenBank/DDBJ databases">
        <title>Characterisation of the sponge microbiome using genome-centric metagenomics.</title>
        <authorList>
            <person name="Engelberts J.P."/>
            <person name="Robbins S.J."/>
            <person name="De Goeij J.M."/>
            <person name="Aranda M."/>
            <person name="Bell S.C."/>
            <person name="Webster N.S."/>
        </authorList>
    </citation>
    <scope>NUCLEOTIDE SEQUENCE</scope>
    <source>
        <strain evidence="8">SB0661_bin_32</strain>
    </source>
</reference>
<accession>A0A6B1D2Z1</accession>
<evidence type="ECO:0000256" key="6">
    <source>
        <dbReference type="SAM" id="MobiDB-lite"/>
    </source>
</evidence>
<dbReference type="SUPFAM" id="SSF53383">
    <property type="entry name" value="PLP-dependent transferases"/>
    <property type="match status" value="1"/>
</dbReference>
<dbReference type="PANTHER" id="PTHR43586:SF8">
    <property type="entry name" value="CYSTEINE DESULFURASE 1, CHLOROPLASTIC"/>
    <property type="match status" value="1"/>
</dbReference>
<evidence type="ECO:0000256" key="2">
    <source>
        <dbReference type="ARBA" id="ARBA00010447"/>
    </source>
</evidence>
<name>A0A6B1D2Z1_9CHLR</name>